<accession>A0A495IKF8</accession>
<dbReference type="Pfam" id="PF17936">
    <property type="entry name" value="Big_6"/>
    <property type="match status" value="1"/>
</dbReference>
<keyword evidence="1" id="KW-0472">Membrane</keyword>
<name>A0A495IKF8_9MICO</name>
<dbReference type="RefSeq" id="WP_121370540.1">
    <property type="nucleotide sequence ID" value="NZ_RBKS01000001.1"/>
</dbReference>
<gene>
    <name evidence="4" type="ORF">C8E83_2937</name>
</gene>
<evidence type="ECO:0000256" key="1">
    <source>
        <dbReference type="SAM" id="Phobius"/>
    </source>
</evidence>
<feature type="signal peptide" evidence="2">
    <location>
        <begin position="1"/>
        <end position="28"/>
    </location>
</feature>
<dbReference type="InterPro" id="IPR041498">
    <property type="entry name" value="Big_6"/>
</dbReference>
<proteinExistence type="predicted"/>
<dbReference type="Proteomes" id="UP000280008">
    <property type="component" value="Unassembled WGS sequence"/>
</dbReference>
<evidence type="ECO:0000256" key="2">
    <source>
        <dbReference type="SAM" id="SignalP"/>
    </source>
</evidence>
<keyword evidence="1" id="KW-1133">Transmembrane helix</keyword>
<evidence type="ECO:0000313" key="5">
    <source>
        <dbReference type="Proteomes" id="UP000280008"/>
    </source>
</evidence>
<protein>
    <recommendedName>
        <fullName evidence="3">Bacterial Ig domain-containing protein</fullName>
    </recommendedName>
</protein>
<dbReference type="EMBL" id="RBKS01000001">
    <property type="protein sequence ID" value="RKR75781.1"/>
    <property type="molecule type" value="Genomic_DNA"/>
</dbReference>
<dbReference type="Gene3D" id="2.60.40.10">
    <property type="entry name" value="Immunoglobulins"/>
    <property type="match status" value="1"/>
</dbReference>
<dbReference type="InterPro" id="IPR013783">
    <property type="entry name" value="Ig-like_fold"/>
</dbReference>
<reference evidence="4 5" key="1">
    <citation type="submission" date="2018-10" db="EMBL/GenBank/DDBJ databases">
        <title>Sequencing the genomes of 1000 actinobacteria strains.</title>
        <authorList>
            <person name="Klenk H.-P."/>
        </authorList>
    </citation>
    <scope>NUCLEOTIDE SEQUENCE [LARGE SCALE GENOMIC DNA]</scope>
    <source>
        <strain evidence="4 5">DSM 17894</strain>
    </source>
</reference>
<comment type="caution">
    <text evidence="4">The sequence shown here is derived from an EMBL/GenBank/DDBJ whole genome shotgun (WGS) entry which is preliminary data.</text>
</comment>
<keyword evidence="1" id="KW-0812">Transmembrane</keyword>
<evidence type="ECO:0000313" key="4">
    <source>
        <dbReference type="EMBL" id="RKR75781.1"/>
    </source>
</evidence>
<feature type="domain" description="Bacterial Ig" evidence="3">
    <location>
        <begin position="174"/>
        <end position="248"/>
    </location>
</feature>
<dbReference type="GO" id="GO:0005975">
    <property type="term" value="P:carbohydrate metabolic process"/>
    <property type="evidence" value="ECO:0007669"/>
    <property type="project" value="UniProtKB-ARBA"/>
</dbReference>
<feature type="transmembrane region" description="Helical" evidence="1">
    <location>
        <begin position="255"/>
        <end position="277"/>
    </location>
</feature>
<dbReference type="OrthoDB" id="8781117at2"/>
<evidence type="ECO:0000259" key="3">
    <source>
        <dbReference type="Pfam" id="PF17936"/>
    </source>
</evidence>
<sequence length="282" mass="27480">MRKLTKAAVLGATVAAAGIALFPAAANAAPSNVTASIAPGETGLVTWTTTAPVAGTTDTSFQVDINLANVVTMPAQSSVPLYINGTRVSDMTNCAPNRYAFLLTCTAPALTLAAGDVITVTPTATVNPGTAPGVYPGSAASFAYRDTSGAVVTAAKGNSSITVGEAAALAAPAVDNVSNASGSTVISGTGVAGATIQIKNPAGAVIGTTTVAADGSWSVDMGSDMSQSPEDLAVTQAMNGQTSPATMIDGAALPVINPAIAGGAGLAALLGAGAFLLRRRMA</sequence>
<keyword evidence="5" id="KW-1185">Reference proteome</keyword>
<dbReference type="AlphaFoldDB" id="A0A495IKF8"/>
<organism evidence="4 5">
    <name type="scientific">Frondihabitans australicus</name>
    <dbReference type="NCBI Taxonomy" id="386892"/>
    <lineage>
        <taxon>Bacteria</taxon>
        <taxon>Bacillati</taxon>
        <taxon>Actinomycetota</taxon>
        <taxon>Actinomycetes</taxon>
        <taxon>Micrococcales</taxon>
        <taxon>Microbacteriaceae</taxon>
        <taxon>Frondihabitans</taxon>
    </lineage>
</organism>
<keyword evidence="2" id="KW-0732">Signal</keyword>
<feature type="chain" id="PRO_5019823934" description="Bacterial Ig domain-containing protein" evidence="2">
    <location>
        <begin position="29"/>
        <end position="282"/>
    </location>
</feature>